<dbReference type="AlphaFoldDB" id="A0A1X0RCR1"/>
<keyword evidence="2" id="KW-0863">Zinc-finger</keyword>
<evidence type="ECO:0000256" key="3">
    <source>
        <dbReference type="ARBA" id="ARBA00022833"/>
    </source>
</evidence>
<sequence>MESRQKQLAVLSKHIEEANDRINKVLDRLGWTREHIKQKYKERDQLQTCPINKRHKVLSKSFNEHYKRCLLKSSGFYIKRRRVNKTNPQSSLFFYKDSPSVISFTTQDVNTCNTIQESEIHQEKTVDERRQEYDKVVLLTHKLRAQKDINKK</sequence>
<dbReference type="EMBL" id="KV921872">
    <property type="protein sequence ID" value="ORE09835.1"/>
    <property type="molecule type" value="Genomic_DNA"/>
</dbReference>
<evidence type="ECO:0000256" key="4">
    <source>
        <dbReference type="SAM" id="Coils"/>
    </source>
</evidence>
<dbReference type="VEuPathDB" id="FungiDB:BCV72DRAFT_302527"/>
<feature type="domain" description="CHHC U11-48K-type" evidence="5">
    <location>
        <begin position="46"/>
        <end position="73"/>
    </location>
</feature>
<name>A0A1X0RCR1_RHIZD</name>
<keyword evidence="4" id="KW-0175">Coiled coil</keyword>
<evidence type="ECO:0000259" key="5">
    <source>
        <dbReference type="PROSITE" id="PS51800"/>
    </source>
</evidence>
<evidence type="ECO:0000313" key="6">
    <source>
        <dbReference type="EMBL" id="ORE09835.1"/>
    </source>
</evidence>
<proteinExistence type="predicted"/>
<dbReference type="GO" id="GO:0008270">
    <property type="term" value="F:zinc ion binding"/>
    <property type="evidence" value="ECO:0007669"/>
    <property type="project" value="UniProtKB-KW"/>
</dbReference>
<protein>
    <recommendedName>
        <fullName evidence="5">CHHC U11-48K-type domain-containing protein</fullName>
    </recommendedName>
</protein>
<keyword evidence="3" id="KW-0862">Zinc</keyword>
<dbReference type="Proteomes" id="UP000242414">
    <property type="component" value="Unassembled WGS sequence"/>
</dbReference>
<organism evidence="6">
    <name type="scientific">Rhizopus microsporus var. microsporus</name>
    <dbReference type="NCBI Taxonomy" id="86635"/>
    <lineage>
        <taxon>Eukaryota</taxon>
        <taxon>Fungi</taxon>
        <taxon>Fungi incertae sedis</taxon>
        <taxon>Mucoromycota</taxon>
        <taxon>Mucoromycotina</taxon>
        <taxon>Mucoromycetes</taxon>
        <taxon>Mucorales</taxon>
        <taxon>Mucorineae</taxon>
        <taxon>Rhizopodaceae</taxon>
        <taxon>Rhizopus</taxon>
    </lineage>
</organism>
<accession>A0A1X0RCR1</accession>
<keyword evidence="1" id="KW-0479">Metal-binding</keyword>
<dbReference type="Pfam" id="PF05253">
    <property type="entry name" value="zf-U11-48K"/>
    <property type="match status" value="1"/>
</dbReference>
<evidence type="ECO:0000256" key="2">
    <source>
        <dbReference type="ARBA" id="ARBA00022771"/>
    </source>
</evidence>
<dbReference type="PROSITE" id="PS51800">
    <property type="entry name" value="ZF_CHHC_U11_48K"/>
    <property type="match status" value="1"/>
</dbReference>
<dbReference type="InterPro" id="IPR022776">
    <property type="entry name" value="TRM13/UPF0224_CHHC_Znf_dom"/>
</dbReference>
<feature type="coiled-coil region" evidence="4">
    <location>
        <begin position="1"/>
        <end position="28"/>
    </location>
</feature>
<evidence type="ECO:0000256" key="1">
    <source>
        <dbReference type="ARBA" id="ARBA00022723"/>
    </source>
</evidence>
<gene>
    <name evidence="6" type="ORF">BCV72DRAFT_302527</name>
</gene>
<dbReference type="OrthoDB" id="69229at2759"/>
<reference evidence="6" key="1">
    <citation type="journal article" date="2016" name="Proc. Natl. Acad. Sci. U.S.A.">
        <title>Lipid metabolic changes in an early divergent fungus govern the establishment of a mutualistic symbiosis with endobacteria.</title>
        <authorList>
            <person name="Lastovetsky O.A."/>
            <person name="Gaspar M.L."/>
            <person name="Mondo S.J."/>
            <person name="LaButti K.M."/>
            <person name="Sandor L."/>
            <person name="Grigoriev I.V."/>
            <person name="Henry S.A."/>
            <person name="Pawlowska T.E."/>
        </authorList>
    </citation>
    <scope>NUCLEOTIDE SEQUENCE [LARGE SCALE GENOMIC DNA]</scope>
    <source>
        <strain evidence="6">ATCC 52814</strain>
    </source>
</reference>